<dbReference type="InterPro" id="IPR001296">
    <property type="entry name" value="Glyco_trans_1"/>
</dbReference>
<dbReference type="AlphaFoldDB" id="A0A7X2ZAT3"/>
<evidence type="ECO:0000259" key="1">
    <source>
        <dbReference type="Pfam" id="PF00534"/>
    </source>
</evidence>
<dbReference type="CDD" id="cd03801">
    <property type="entry name" value="GT4_PimA-like"/>
    <property type="match status" value="1"/>
</dbReference>
<keyword evidence="4" id="KW-1185">Reference proteome</keyword>
<sequence length="384" mass="43381">MLRVAYLDHTARWSGGEIALYNLLTNLDQEIEPLVILAEEGLLADKLLEKGVDVRIHKLREKTRNRNRNKIDFQMFFSIFEFFQYGLKLGKLLRKENVACIHTNSLKSAIYGAIAAKSANLPLVWHIRDNIAAPYLRPTIAKFIRLMARLLPNGIIANSNSTMASLHLSSYRDIHTLVAYSSYNGPIAKGTDAEWNKKQFIVLLVGRLDEWKGQHILLEAAARFKNNSEIQFWIAGDAIFGNDEYKLRLDKQIKDNDLTNVSMLGHVDHIPALLQKADLLVHTSIMPEPFGQVIVEGMASGLPVIASDLGGPREIVLRDVTGLLIPPGDAEILRDAIQWMIDHPEERARMGEKAISRVRENFLIDSTVKRISEFYPNVVKQKAQ</sequence>
<gene>
    <name evidence="3" type="ORF">GNP93_09040</name>
</gene>
<evidence type="ECO:0000259" key="2">
    <source>
        <dbReference type="Pfam" id="PF13439"/>
    </source>
</evidence>
<dbReference type="InterPro" id="IPR028098">
    <property type="entry name" value="Glyco_trans_4-like_N"/>
</dbReference>
<reference evidence="3 4" key="1">
    <citation type="submission" date="2019-11" db="EMBL/GenBank/DDBJ databases">
        <title>Draft genome sequences of five Paenibacillus species of dairy origin.</title>
        <authorList>
            <person name="Olajide A.M."/>
            <person name="Chen S."/>
            <person name="Lapointe G."/>
        </authorList>
    </citation>
    <scope>NUCLEOTIDE SEQUENCE [LARGE SCALE GENOMIC DNA]</scope>
    <source>
        <strain evidence="3 4">2CS3</strain>
    </source>
</reference>
<dbReference type="PANTHER" id="PTHR12526">
    <property type="entry name" value="GLYCOSYLTRANSFERASE"/>
    <property type="match status" value="1"/>
</dbReference>
<dbReference type="PANTHER" id="PTHR12526:SF630">
    <property type="entry name" value="GLYCOSYLTRANSFERASE"/>
    <property type="match status" value="1"/>
</dbReference>
<feature type="domain" description="Glycosyltransferase subfamily 4-like N-terminal" evidence="2">
    <location>
        <begin position="43"/>
        <end position="167"/>
    </location>
</feature>
<dbReference type="SUPFAM" id="SSF53756">
    <property type="entry name" value="UDP-Glycosyltransferase/glycogen phosphorylase"/>
    <property type="match status" value="1"/>
</dbReference>
<dbReference type="Proteomes" id="UP000450917">
    <property type="component" value="Unassembled WGS sequence"/>
</dbReference>
<keyword evidence="3" id="KW-0808">Transferase</keyword>
<dbReference type="RefSeq" id="WP_127608308.1">
    <property type="nucleotide sequence ID" value="NZ_JARTHJ010000090.1"/>
</dbReference>
<dbReference type="Gene3D" id="3.40.50.2000">
    <property type="entry name" value="Glycogen Phosphorylase B"/>
    <property type="match status" value="2"/>
</dbReference>
<organism evidence="3 4">
    <name type="scientific">Paenibacillus validus</name>
    <dbReference type="NCBI Taxonomy" id="44253"/>
    <lineage>
        <taxon>Bacteria</taxon>
        <taxon>Bacillati</taxon>
        <taxon>Bacillota</taxon>
        <taxon>Bacilli</taxon>
        <taxon>Bacillales</taxon>
        <taxon>Paenibacillaceae</taxon>
        <taxon>Paenibacillus</taxon>
    </lineage>
</organism>
<proteinExistence type="predicted"/>
<feature type="domain" description="Glycosyl transferase family 1" evidence="1">
    <location>
        <begin position="194"/>
        <end position="356"/>
    </location>
</feature>
<accession>A0A7X2ZAT3</accession>
<protein>
    <submittedName>
        <fullName evidence="3">Glycosyltransferase</fullName>
    </submittedName>
</protein>
<dbReference type="EMBL" id="WNZX01000006">
    <property type="protein sequence ID" value="MUG70823.1"/>
    <property type="molecule type" value="Genomic_DNA"/>
</dbReference>
<dbReference type="GO" id="GO:0016757">
    <property type="term" value="F:glycosyltransferase activity"/>
    <property type="evidence" value="ECO:0007669"/>
    <property type="project" value="InterPro"/>
</dbReference>
<comment type="caution">
    <text evidence="3">The sequence shown here is derived from an EMBL/GenBank/DDBJ whole genome shotgun (WGS) entry which is preliminary data.</text>
</comment>
<evidence type="ECO:0000313" key="4">
    <source>
        <dbReference type="Proteomes" id="UP000450917"/>
    </source>
</evidence>
<evidence type="ECO:0000313" key="3">
    <source>
        <dbReference type="EMBL" id="MUG70823.1"/>
    </source>
</evidence>
<dbReference type="Pfam" id="PF13439">
    <property type="entry name" value="Glyco_transf_4"/>
    <property type="match status" value="1"/>
</dbReference>
<dbReference type="Pfam" id="PF00534">
    <property type="entry name" value="Glycos_transf_1"/>
    <property type="match status" value="1"/>
</dbReference>
<name>A0A7X2ZAT3_9BACL</name>